<dbReference type="AlphaFoldDB" id="A0A210Q468"/>
<dbReference type="InterPro" id="IPR052110">
    <property type="entry name" value="MCFD2-like"/>
</dbReference>
<feature type="chain" id="PRO_5013278845" evidence="3">
    <location>
        <begin position="24"/>
        <end position="149"/>
    </location>
</feature>
<evidence type="ECO:0000256" key="1">
    <source>
        <dbReference type="ARBA" id="ARBA00022729"/>
    </source>
</evidence>
<accession>A0A210Q468</accession>
<dbReference type="InterPro" id="IPR011992">
    <property type="entry name" value="EF-hand-dom_pair"/>
</dbReference>
<comment type="caution">
    <text evidence="4">The sequence shown here is derived from an EMBL/GenBank/DDBJ whole genome shotgun (WGS) entry which is preliminary data.</text>
</comment>
<dbReference type="OrthoDB" id="289247at2759"/>
<keyword evidence="2" id="KW-0677">Repeat</keyword>
<protein>
    <submittedName>
        <fullName evidence="4">Multiple coagulation factor deficiency protein 2-like</fullName>
    </submittedName>
</protein>
<keyword evidence="1 3" id="KW-0732">Signal</keyword>
<dbReference type="Proteomes" id="UP000242188">
    <property type="component" value="Unassembled WGS sequence"/>
</dbReference>
<dbReference type="PANTHER" id="PTHR23104:SF1">
    <property type="entry name" value="EF-HAND DOMAIN-CONTAINING PROTEIN"/>
    <property type="match status" value="1"/>
</dbReference>
<feature type="signal peptide" evidence="3">
    <location>
        <begin position="1"/>
        <end position="23"/>
    </location>
</feature>
<evidence type="ECO:0000256" key="3">
    <source>
        <dbReference type="SAM" id="SignalP"/>
    </source>
</evidence>
<dbReference type="SUPFAM" id="SSF47473">
    <property type="entry name" value="EF-hand"/>
    <property type="match status" value="1"/>
</dbReference>
<dbReference type="STRING" id="6573.A0A210Q468"/>
<evidence type="ECO:0000313" key="5">
    <source>
        <dbReference type="Proteomes" id="UP000242188"/>
    </source>
</evidence>
<name>A0A210Q468_MIZYE</name>
<proteinExistence type="predicted"/>
<dbReference type="PANTHER" id="PTHR23104">
    <property type="entry name" value="MULTIPLE COAGULATION FACTOR DEFICIENCY PROTEIN 2 NEURAL STEM CELL DERIVED NEURONAL SURVIVAL PROTEIN"/>
    <property type="match status" value="1"/>
</dbReference>
<evidence type="ECO:0000256" key="2">
    <source>
        <dbReference type="ARBA" id="ARBA00022737"/>
    </source>
</evidence>
<dbReference type="EMBL" id="NEDP02005067">
    <property type="protein sequence ID" value="OWF43533.1"/>
    <property type="molecule type" value="Genomic_DNA"/>
</dbReference>
<dbReference type="Gene3D" id="1.10.238.10">
    <property type="entry name" value="EF-hand"/>
    <property type="match status" value="1"/>
</dbReference>
<organism evidence="4 5">
    <name type="scientific">Mizuhopecten yessoensis</name>
    <name type="common">Japanese scallop</name>
    <name type="synonym">Patinopecten yessoensis</name>
    <dbReference type="NCBI Taxonomy" id="6573"/>
    <lineage>
        <taxon>Eukaryota</taxon>
        <taxon>Metazoa</taxon>
        <taxon>Spiralia</taxon>
        <taxon>Lophotrochozoa</taxon>
        <taxon>Mollusca</taxon>
        <taxon>Bivalvia</taxon>
        <taxon>Autobranchia</taxon>
        <taxon>Pteriomorphia</taxon>
        <taxon>Pectinida</taxon>
        <taxon>Pectinoidea</taxon>
        <taxon>Pectinidae</taxon>
        <taxon>Mizuhopecten</taxon>
    </lineage>
</organism>
<keyword evidence="5" id="KW-1185">Reference proteome</keyword>
<gene>
    <name evidence="4" type="ORF">KP79_PYT10223</name>
</gene>
<evidence type="ECO:0000313" key="4">
    <source>
        <dbReference type="EMBL" id="OWF43533.1"/>
    </source>
</evidence>
<reference evidence="4 5" key="1">
    <citation type="journal article" date="2017" name="Nat. Ecol. Evol.">
        <title>Scallop genome provides insights into evolution of bilaterian karyotype and development.</title>
        <authorList>
            <person name="Wang S."/>
            <person name="Zhang J."/>
            <person name="Jiao W."/>
            <person name="Li J."/>
            <person name="Xun X."/>
            <person name="Sun Y."/>
            <person name="Guo X."/>
            <person name="Huan P."/>
            <person name="Dong B."/>
            <person name="Zhang L."/>
            <person name="Hu X."/>
            <person name="Sun X."/>
            <person name="Wang J."/>
            <person name="Zhao C."/>
            <person name="Wang Y."/>
            <person name="Wang D."/>
            <person name="Huang X."/>
            <person name="Wang R."/>
            <person name="Lv J."/>
            <person name="Li Y."/>
            <person name="Zhang Z."/>
            <person name="Liu B."/>
            <person name="Lu W."/>
            <person name="Hui Y."/>
            <person name="Liang J."/>
            <person name="Zhou Z."/>
            <person name="Hou R."/>
            <person name="Li X."/>
            <person name="Liu Y."/>
            <person name="Li H."/>
            <person name="Ning X."/>
            <person name="Lin Y."/>
            <person name="Zhao L."/>
            <person name="Xing Q."/>
            <person name="Dou J."/>
            <person name="Li Y."/>
            <person name="Mao J."/>
            <person name="Guo H."/>
            <person name="Dou H."/>
            <person name="Li T."/>
            <person name="Mu C."/>
            <person name="Jiang W."/>
            <person name="Fu Q."/>
            <person name="Fu X."/>
            <person name="Miao Y."/>
            <person name="Liu J."/>
            <person name="Yu Q."/>
            <person name="Li R."/>
            <person name="Liao H."/>
            <person name="Li X."/>
            <person name="Kong Y."/>
            <person name="Jiang Z."/>
            <person name="Chourrout D."/>
            <person name="Li R."/>
            <person name="Bao Z."/>
        </authorList>
    </citation>
    <scope>NUCLEOTIDE SEQUENCE [LARGE SCALE GENOMIC DNA]</scope>
    <source>
        <strain evidence="4 5">PY_sf001</strain>
    </source>
</reference>
<sequence length="149" mass="16757">MTQLLPSLLFMLVVLARMGPCGGQQGQYPATTTAPNTPEEPPEKVGFHDNKVVHDEAHLKEHLKEQIDTSKPMTQQEMEFHYFRLHDADNNTKLDGLEIMAALSHMNNMYDLTAEETTGKSEQEVAELQRKRSEGATKHYSGKGSTIFI</sequence>